<evidence type="ECO:0000313" key="1">
    <source>
        <dbReference type="EMBL" id="SUD48691.1"/>
    </source>
</evidence>
<sequence>MGVSSVGRAHRRSGYAAKVSNASLRISRLRSLIEHPRTGDSERAAAQRMLDRLLEKHTPDTAGDRSYGSRYWRVGRHASLDSVAELIRADIALARVVFSSTGAPGEVAVSSPIADAPAEIDYIVETPYFGTIVITINGIPYAWGWEREDGIETVSPALRALADELTDIMNAYNHDGSDIDKRFFGKVRAGGTTLVF</sequence>
<accession>A0A379JK99</accession>
<protein>
    <submittedName>
        <fullName evidence="1">Uncharacterized protein</fullName>
    </submittedName>
</protein>
<dbReference type="EMBL" id="UGRY01000005">
    <property type="protein sequence ID" value="SUD48691.1"/>
    <property type="molecule type" value="Genomic_DNA"/>
</dbReference>
<keyword evidence="2" id="KW-1185">Reference proteome</keyword>
<dbReference type="AlphaFoldDB" id="A0A379JK99"/>
<gene>
    <name evidence="1" type="ORF">NCTC1934_06028</name>
</gene>
<name>A0A379JK99_9NOCA</name>
<proteinExistence type="predicted"/>
<organism evidence="1 2">
    <name type="scientific">Nocardia otitidiscaviarum</name>
    <dbReference type="NCBI Taxonomy" id="1823"/>
    <lineage>
        <taxon>Bacteria</taxon>
        <taxon>Bacillati</taxon>
        <taxon>Actinomycetota</taxon>
        <taxon>Actinomycetes</taxon>
        <taxon>Mycobacteriales</taxon>
        <taxon>Nocardiaceae</taxon>
        <taxon>Nocardia</taxon>
    </lineage>
</organism>
<evidence type="ECO:0000313" key="2">
    <source>
        <dbReference type="Proteomes" id="UP000255467"/>
    </source>
</evidence>
<dbReference type="Proteomes" id="UP000255467">
    <property type="component" value="Unassembled WGS sequence"/>
</dbReference>
<reference evidence="1 2" key="1">
    <citation type="submission" date="2018-06" db="EMBL/GenBank/DDBJ databases">
        <authorList>
            <consortium name="Pathogen Informatics"/>
            <person name="Doyle S."/>
        </authorList>
    </citation>
    <scope>NUCLEOTIDE SEQUENCE [LARGE SCALE GENOMIC DNA]</scope>
    <source>
        <strain evidence="1 2">NCTC1934</strain>
    </source>
</reference>